<dbReference type="EMBL" id="JAGDYL010000044">
    <property type="protein sequence ID" value="MBO1806596.1"/>
    <property type="molecule type" value="Genomic_DNA"/>
</dbReference>
<reference evidence="2" key="1">
    <citation type="submission" date="2021-03" db="EMBL/GenBank/DDBJ databases">
        <title>Leucobacter chromiisoli sp. nov., isolated from chromium-containing soil of chemical plant.</title>
        <authorList>
            <person name="Xu Z."/>
        </authorList>
    </citation>
    <scope>NUCLEOTIDE SEQUENCE</scope>
    <source>
        <strain evidence="2">A2</strain>
    </source>
</reference>
<organism evidence="2 3">
    <name type="scientific">Leucobacter ruminantium</name>
    <dbReference type="NCBI Taxonomy" id="1289170"/>
    <lineage>
        <taxon>Bacteria</taxon>
        <taxon>Bacillati</taxon>
        <taxon>Actinomycetota</taxon>
        <taxon>Actinomycetes</taxon>
        <taxon>Micrococcales</taxon>
        <taxon>Microbacteriaceae</taxon>
        <taxon>Leucobacter</taxon>
    </lineage>
</organism>
<comment type="caution">
    <text evidence="2">The sequence shown here is derived from an EMBL/GenBank/DDBJ whole genome shotgun (WGS) entry which is preliminary data.</text>
</comment>
<feature type="compositionally biased region" description="Basic and acidic residues" evidence="1">
    <location>
        <begin position="1"/>
        <end position="15"/>
    </location>
</feature>
<protein>
    <submittedName>
        <fullName evidence="2">Uncharacterized protein</fullName>
    </submittedName>
</protein>
<evidence type="ECO:0000313" key="2">
    <source>
        <dbReference type="EMBL" id="MBO1806596.1"/>
    </source>
</evidence>
<evidence type="ECO:0000313" key="3">
    <source>
        <dbReference type="Proteomes" id="UP000664398"/>
    </source>
</evidence>
<gene>
    <name evidence="2" type="ORF">J4H91_14935</name>
</gene>
<dbReference type="Proteomes" id="UP000664398">
    <property type="component" value="Unassembled WGS sequence"/>
</dbReference>
<proteinExistence type="predicted"/>
<name>A0A939LYR5_9MICO</name>
<evidence type="ECO:0000256" key="1">
    <source>
        <dbReference type="SAM" id="MobiDB-lite"/>
    </source>
</evidence>
<dbReference type="AlphaFoldDB" id="A0A939LYR5"/>
<dbReference type="RefSeq" id="WP_208047048.1">
    <property type="nucleotide sequence ID" value="NZ_JAGDYL010000044.1"/>
</dbReference>
<accession>A0A939LYR5</accession>
<feature type="region of interest" description="Disordered" evidence="1">
    <location>
        <begin position="1"/>
        <end position="41"/>
    </location>
</feature>
<keyword evidence="3" id="KW-1185">Reference proteome</keyword>
<sequence length="67" mass="7668">MSETENTARKGPDHRRVARKRAERWERAVQDSGHAYAPTEETALHREAEINREQDDDQTGCYLAGVT</sequence>